<protein>
    <recommendedName>
        <fullName evidence="4">Transmembrane protein</fullName>
    </recommendedName>
</protein>
<reference evidence="2" key="2">
    <citation type="submission" date="2023-05" db="EMBL/GenBank/DDBJ databases">
        <authorList>
            <consortium name="Lawrence Berkeley National Laboratory"/>
            <person name="Steindorff A."/>
            <person name="Hensen N."/>
            <person name="Bonometti L."/>
            <person name="Westerberg I."/>
            <person name="Brannstrom I.O."/>
            <person name="Guillou S."/>
            <person name="Cros-Aarteil S."/>
            <person name="Calhoun S."/>
            <person name="Haridas S."/>
            <person name="Kuo A."/>
            <person name="Mondo S."/>
            <person name="Pangilinan J."/>
            <person name="Riley R."/>
            <person name="Labutti K."/>
            <person name="Andreopoulos B."/>
            <person name="Lipzen A."/>
            <person name="Chen C."/>
            <person name="Yanf M."/>
            <person name="Daum C."/>
            <person name="Ng V."/>
            <person name="Clum A."/>
            <person name="Ohm R."/>
            <person name="Martin F."/>
            <person name="Silar P."/>
            <person name="Natvig D."/>
            <person name="Lalanne C."/>
            <person name="Gautier V."/>
            <person name="Ament-Velasquez S.L."/>
            <person name="Kruys A."/>
            <person name="Hutchinson M.I."/>
            <person name="Powell A.J."/>
            <person name="Barry K."/>
            <person name="Miller A.N."/>
            <person name="Grigoriev I.V."/>
            <person name="Debuchy R."/>
            <person name="Gladieux P."/>
            <person name="Thoren M.H."/>
            <person name="Johannesson H."/>
        </authorList>
    </citation>
    <scope>NUCLEOTIDE SEQUENCE</scope>
    <source>
        <strain evidence="2">CBS 990.96</strain>
    </source>
</reference>
<evidence type="ECO:0000313" key="3">
    <source>
        <dbReference type="Proteomes" id="UP001301958"/>
    </source>
</evidence>
<name>A0AAN7BSG8_9PEZI</name>
<accession>A0AAN7BSG8</accession>
<dbReference type="Proteomes" id="UP001301958">
    <property type="component" value="Unassembled WGS sequence"/>
</dbReference>
<organism evidence="2 3">
    <name type="scientific">Podospora fimiseda</name>
    <dbReference type="NCBI Taxonomy" id="252190"/>
    <lineage>
        <taxon>Eukaryota</taxon>
        <taxon>Fungi</taxon>
        <taxon>Dikarya</taxon>
        <taxon>Ascomycota</taxon>
        <taxon>Pezizomycotina</taxon>
        <taxon>Sordariomycetes</taxon>
        <taxon>Sordariomycetidae</taxon>
        <taxon>Sordariales</taxon>
        <taxon>Podosporaceae</taxon>
        <taxon>Podospora</taxon>
    </lineage>
</organism>
<feature type="transmembrane region" description="Helical" evidence="1">
    <location>
        <begin position="94"/>
        <end position="113"/>
    </location>
</feature>
<comment type="caution">
    <text evidence="2">The sequence shown here is derived from an EMBL/GenBank/DDBJ whole genome shotgun (WGS) entry which is preliminary data.</text>
</comment>
<evidence type="ECO:0008006" key="4">
    <source>
        <dbReference type="Google" id="ProtNLM"/>
    </source>
</evidence>
<proteinExistence type="predicted"/>
<sequence>MLEVLGNTESYLSLVISDVALTQCLTVEIRHSCFLSLIGSQKFSICTLSRMKKKHPLNGHMEEDSLRLTLVVFSSFLFSYLIRSVCVSGQSLFFFSFLFFSFLFFLLFLFQVCSKSGISFRPNAAFEVSRDEKKKKKKRSDHVD</sequence>
<keyword evidence="1" id="KW-0812">Transmembrane</keyword>
<evidence type="ECO:0000313" key="2">
    <source>
        <dbReference type="EMBL" id="KAK4228248.1"/>
    </source>
</evidence>
<gene>
    <name evidence="2" type="ORF">QBC38DRAFT_162335</name>
</gene>
<dbReference type="EMBL" id="MU865321">
    <property type="protein sequence ID" value="KAK4228248.1"/>
    <property type="molecule type" value="Genomic_DNA"/>
</dbReference>
<keyword evidence="3" id="KW-1185">Reference proteome</keyword>
<keyword evidence="1" id="KW-0472">Membrane</keyword>
<evidence type="ECO:0000256" key="1">
    <source>
        <dbReference type="SAM" id="Phobius"/>
    </source>
</evidence>
<reference evidence="2" key="1">
    <citation type="journal article" date="2023" name="Mol. Phylogenet. Evol.">
        <title>Genome-scale phylogeny and comparative genomics of the fungal order Sordariales.</title>
        <authorList>
            <person name="Hensen N."/>
            <person name="Bonometti L."/>
            <person name="Westerberg I."/>
            <person name="Brannstrom I.O."/>
            <person name="Guillou S."/>
            <person name="Cros-Aarteil S."/>
            <person name="Calhoun S."/>
            <person name="Haridas S."/>
            <person name="Kuo A."/>
            <person name="Mondo S."/>
            <person name="Pangilinan J."/>
            <person name="Riley R."/>
            <person name="LaButti K."/>
            <person name="Andreopoulos B."/>
            <person name="Lipzen A."/>
            <person name="Chen C."/>
            <person name="Yan M."/>
            <person name="Daum C."/>
            <person name="Ng V."/>
            <person name="Clum A."/>
            <person name="Steindorff A."/>
            <person name="Ohm R.A."/>
            <person name="Martin F."/>
            <person name="Silar P."/>
            <person name="Natvig D.O."/>
            <person name="Lalanne C."/>
            <person name="Gautier V."/>
            <person name="Ament-Velasquez S.L."/>
            <person name="Kruys A."/>
            <person name="Hutchinson M.I."/>
            <person name="Powell A.J."/>
            <person name="Barry K."/>
            <person name="Miller A.N."/>
            <person name="Grigoriev I.V."/>
            <person name="Debuchy R."/>
            <person name="Gladieux P."/>
            <person name="Hiltunen Thoren M."/>
            <person name="Johannesson H."/>
        </authorList>
    </citation>
    <scope>NUCLEOTIDE SEQUENCE</scope>
    <source>
        <strain evidence="2">CBS 990.96</strain>
    </source>
</reference>
<dbReference type="AlphaFoldDB" id="A0AAN7BSG8"/>
<keyword evidence="1" id="KW-1133">Transmembrane helix</keyword>
<feature type="transmembrane region" description="Helical" evidence="1">
    <location>
        <begin position="65"/>
        <end position="82"/>
    </location>
</feature>